<dbReference type="InterPro" id="IPR001680">
    <property type="entry name" value="WD40_rpt"/>
</dbReference>
<comment type="caution">
    <text evidence="3">The sequence shown here is derived from an EMBL/GenBank/DDBJ whole genome shotgun (WGS) entry which is preliminary data.</text>
</comment>
<proteinExistence type="predicted"/>
<evidence type="ECO:0000256" key="1">
    <source>
        <dbReference type="ARBA" id="ARBA00022574"/>
    </source>
</evidence>
<keyword evidence="1" id="KW-0853">WD repeat</keyword>
<accession>A0A0W0CRQ1</accession>
<reference evidence="3 4" key="1">
    <citation type="submission" date="2015-10" db="EMBL/GenBank/DDBJ databases">
        <title>Draft genomes sequences of Candida glabrata isolates 1A, 1B, 2A, 2B, 3A and 3B.</title>
        <authorList>
            <person name="Haavelsrud O.E."/>
            <person name="Gaustad P."/>
        </authorList>
    </citation>
    <scope>NUCLEOTIDE SEQUENCE [LARGE SCALE GENOMIC DNA]</scope>
    <source>
        <strain evidence="3">910700640</strain>
    </source>
</reference>
<organism evidence="3 4">
    <name type="scientific">Candida glabrata</name>
    <name type="common">Yeast</name>
    <name type="synonym">Torulopsis glabrata</name>
    <dbReference type="NCBI Taxonomy" id="5478"/>
    <lineage>
        <taxon>Eukaryota</taxon>
        <taxon>Fungi</taxon>
        <taxon>Dikarya</taxon>
        <taxon>Ascomycota</taxon>
        <taxon>Saccharomycotina</taxon>
        <taxon>Saccharomycetes</taxon>
        <taxon>Saccharomycetales</taxon>
        <taxon>Saccharomycetaceae</taxon>
        <taxon>Nakaseomyces</taxon>
    </lineage>
</organism>
<evidence type="ECO:0000256" key="2">
    <source>
        <dbReference type="ARBA" id="ARBA00022737"/>
    </source>
</evidence>
<dbReference type="SMART" id="SM00320">
    <property type="entry name" value="WD40"/>
    <property type="match status" value="6"/>
</dbReference>
<dbReference type="VEuPathDB" id="FungiDB:CAGL0K11638g"/>
<dbReference type="InterPro" id="IPR036322">
    <property type="entry name" value="WD40_repeat_dom_sf"/>
</dbReference>
<name>A0A0W0CRQ1_CANGB</name>
<sequence length="592" mass="67711">MIEEDTESVRSGTYSADLQPLDFDARSRVQINDVTNFDHDQFEKYLVRPDYVKLLKKQADCDILPFKRLFLAQELQLGGSSVTVSRFSKDGTLFCVGCKDGSLMVLKVLQTKSEKLGISDAECEETGKRKIQYAPIFNELDIVSLNSDEKVHREVLDLSWSVNHFLLVSSVDSYVTLWTPFDGNRPIMRFDHPDLVTSAKFIEADDRFFISGCLDHCVRFWSVTDNRVEYSFNCEEPINVVTVSPGMSHFTVVGTFGGYIYVFSTMGLKLIDKFHIINGRSIDGNLRNGADRIKITGIEWVVTDNRLDEIQEDNEYSTARIVVTSGDERIRVFKLTEGGYHNLELKGFHCEQFRHRAQLCIWDDKPFIYCSSEDQWFYVWRLNYQDLMLTRATNEILYASTTHRRRRTERILGHTKEVTSSVLDMFFSTYAAADVEMGSNNKGMRHGQQQSMTFSHESTVTQTMPIGQPTGSTTKSTIEEQREENYILRHSHTFSFHAHDHPITTVNIAPIGTIAAVTQSNDFIYEFTCRCYSNNVELRDVEMDSCDIIGPIVVTTDSVGKLRVFRTDLSDIARETLINVLHSAMETKQSTF</sequence>
<dbReference type="PANTHER" id="PTHR14221">
    <property type="entry name" value="WD REPEAT DOMAIN 44"/>
    <property type="match status" value="1"/>
</dbReference>
<evidence type="ECO:0000313" key="4">
    <source>
        <dbReference type="Proteomes" id="UP000054886"/>
    </source>
</evidence>
<evidence type="ECO:0000313" key="3">
    <source>
        <dbReference type="EMBL" id="KTB02194.1"/>
    </source>
</evidence>
<dbReference type="SUPFAM" id="SSF50978">
    <property type="entry name" value="WD40 repeat-like"/>
    <property type="match status" value="1"/>
</dbReference>
<keyword evidence="2" id="KW-0677">Repeat</keyword>
<gene>
    <name evidence="3" type="ORF">AO440_003741</name>
</gene>
<dbReference type="Proteomes" id="UP000054886">
    <property type="component" value="Unassembled WGS sequence"/>
</dbReference>
<dbReference type="VEuPathDB" id="FungiDB:B1J91_K11638g"/>
<dbReference type="PANTHER" id="PTHR14221:SF0">
    <property type="entry name" value="WD REPEAT-CONTAINING PROTEIN 44"/>
    <property type="match status" value="1"/>
</dbReference>
<protein>
    <submittedName>
        <fullName evidence="3">WD repeat-containing protein</fullName>
    </submittedName>
</protein>
<dbReference type="AlphaFoldDB" id="A0A0W0CRQ1"/>
<dbReference type="Pfam" id="PF00400">
    <property type="entry name" value="WD40"/>
    <property type="match status" value="1"/>
</dbReference>
<dbReference type="EMBL" id="LLZZ01000126">
    <property type="protein sequence ID" value="KTB02194.1"/>
    <property type="molecule type" value="Genomic_DNA"/>
</dbReference>
<dbReference type="InterPro" id="IPR040324">
    <property type="entry name" value="WDR44/Dgr2"/>
</dbReference>
<dbReference type="VEuPathDB" id="FungiDB:GVI51_K11473"/>
<dbReference type="InterPro" id="IPR015943">
    <property type="entry name" value="WD40/YVTN_repeat-like_dom_sf"/>
</dbReference>
<dbReference type="VEuPathDB" id="FungiDB:GWK60_K11407"/>
<dbReference type="Gene3D" id="2.130.10.10">
    <property type="entry name" value="YVTN repeat-like/Quinoprotein amine dehydrogenase"/>
    <property type="match status" value="1"/>
</dbReference>